<keyword evidence="2" id="KW-1185">Reference proteome</keyword>
<evidence type="ECO:0000313" key="1">
    <source>
        <dbReference type="EMBL" id="RZS72026.1"/>
    </source>
</evidence>
<reference evidence="1 2" key="1">
    <citation type="submission" date="2019-02" db="EMBL/GenBank/DDBJ databases">
        <title>Genomic Encyclopedia of Type Strains, Phase IV (KMG-IV): sequencing the most valuable type-strain genomes for metagenomic binning, comparative biology and taxonomic classification.</title>
        <authorList>
            <person name="Goeker M."/>
        </authorList>
    </citation>
    <scope>NUCLEOTIDE SEQUENCE [LARGE SCALE GENOMIC DNA]</scope>
    <source>
        <strain evidence="1 2">DSM 18116</strain>
    </source>
</reference>
<comment type="caution">
    <text evidence="1">The sequence shown here is derived from an EMBL/GenBank/DDBJ whole genome shotgun (WGS) entry which is preliminary data.</text>
</comment>
<accession>A0A4Q7MT53</accession>
<dbReference type="Proteomes" id="UP000293874">
    <property type="component" value="Unassembled WGS sequence"/>
</dbReference>
<gene>
    <name evidence="1" type="ORF">EV199_3941</name>
</gene>
<evidence type="ECO:0000313" key="2">
    <source>
        <dbReference type="Proteomes" id="UP000293874"/>
    </source>
</evidence>
<dbReference type="AlphaFoldDB" id="A0A4Q7MT53"/>
<proteinExistence type="predicted"/>
<protein>
    <submittedName>
        <fullName evidence="1">Uncharacterized protein</fullName>
    </submittedName>
</protein>
<organism evidence="1 2">
    <name type="scientific">Pseudobacter ginsenosidimutans</name>
    <dbReference type="NCBI Taxonomy" id="661488"/>
    <lineage>
        <taxon>Bacteria</taxon>
        <taxon>Pseudomonadati</taxon>
        <taxon>Bacteroidota</taxon>
        <taxon>Chitinophagia</taxon>
        <taxon>Chitinophagales</taxon>
        <taxon>Chitinophagaceae</taxon>
        <taxon>Pseudobacter</taxon>
    </lineage>
</organism>
<name>A0A4Q7MT53_9BACT</name>
<sequence length="100" mass="11548">MFVQETLRPFFDLPEGNQEEFERFLAARINYLVGNDFPSLVNILYRIDVSELKVKQVLKDHPDADAGSLIAALIIERMLAKAQSRDNFRPNSPIPDDEKW</sequence>
<dbReference type="EMBL" id="SGXA01000002">
    <property type="protein sequence ID" value="RZS72026.1"/>
    <property type="molecule type" value="Genomic_DNA"/>
</dbReference>